<dbReference type="SUPFAM" id="SSF56601">
    <property type="entry name" value="beta-lactamase/transpeptidase-like"/>
    <property type="match status" value="1"/>
</dbReference>
<accession>A0A401Z734</accession>
<evidence type="ECO:0000259" key="4">
    <source>
        <dbReference type="Pfam" id="PF05223"/>
    </source>
</evidence>
<organism evidence="5 6">
    <name type="scientific">Embleya hyalina</name>
    <dbReference type="NCBI Taxonomy" id="516124"/>
    <lineage>
        <taxon>Bacteria</taxon>
        <taxon>Bacillati</taxon>
        <taxon>Actinomycetota</taxon>
        <taxon>Actinomycetes</taxon>
        <taxon>Kitasatosporales</taxon>
        <taxon>Streptomycetaceae</taxon>
        <taxon>Embleya</taxon>
    </lineage>
</organism>
<name>A0A401Z734_9ACTN</name>
<dbReference type="GO" id="GO:0071555">
    <property type="term" value="P:cell wall organization"/>
    <property type="evidence" value="ECO:0007669"/>
    <property type="project" value="TreeGrafter"/>
</dbReference>
<dbReference type="EMBL" id="BIFH01000071">
    <property type="protein sequence ID" value="GCE02626.1"/>
    <property type="molecule type" value="Genomic_DNA"/>
</dbReference>
<evidence type="ECO:0000256" key="2">
    <source>
        <dbReference type="SAM" id="Phobius"/>
    </source>
</evidence>
<sequence>MTHGVNAGSGSSGPPGSQSRTRRRPRRARRAWALVVAGTLVLGGAGWAAADRWFGAGDDDRLGPAGARGTASGEADRAARTFLDHWAAGRWAEAARLTDDPRTAETTLRSFTVGLEITEPTFTPGPARTAAAGAVTVPFGAAMPVAGLGAWNYDSALTLAEGDGGWIVKWQPALVHPKLGTEAKFRLAKGAAGAPAAKVLDRNGGVLSPADHPSLTPIFAAAGGGAGAAGGSVQLINRATGEVVSTEAEFGATKPAPGGGPVATTIDPRLQRAADAAVAKHADGRLVGLVAVSIDKGEVLALANAPTTGMNRAFMGRYAPGSTMKVITTAALLSKGAVKPTDVVDCPKYLTVGKQFHNVETSEIRGATFREDFKHSCNTAFVSLRGKLGNDELSRFANDHFGIGQEWKTGIASFDGKVPLPVDETDKSAAMFGQGTVQANPLVMASATATAVSGTFRQPVVIKGQRPTAKGRDLPASVVADLRGLMRATVTDGSAKVLADLPGDVGAKTGTAEVTETGPNNGWLVAYRGNVAIACLVEGGITGSGSAGPIVHDILSTTT</sequence>
<reference evidence="5 6" key="1">
    <citation type="submission" date="2018-12" db="EMBL/GenBank/DDBJ databases">
        <title>Draft genome sequence of Embleya hyalina NBRC 13850T.</title>
        <authorList>
            <person name="Komaki H."/>
            <person name="Hosoyama A."/>
            <person name="Kimura A."/>
            <person name="Ichikawa N."/>
            <person name="Tamura T."/>
        </authorList>
    </citation>
    <scope>NUCLEOTIDE SEQUENCE [LARGE SCALE GENOMIC DNA]</scope>
    <source>
        <strain evidence="5 6">NBRC 13850</strain>
    </source>
</reference>
<feature type="region of interest" description="Disordered" evidence="1">
    <location>
        <begin position="1"/>
        <end position="28"/>
    </location>
</feature>
<dbReference type="Pfam" id="PF05223">
    <property type="entry name" value="MecA_N"/>
    <property type="match status" value="1"/>
</dbReference>
<dbReference type="RefSeq" id="WP_170222393.1">
    <property type="nucleotide sequence ID" value="NZ_BIFH01000071.1"/>
</dbReference>
<feature type="transmembrane region" description="Helical" evidence="2">
    <location>
        <begin position="31"/>
        <end position="50"/>
    </location>
</feature>
<evidence type="ECO:0000259" key="3">
    <source>
        <dbReference type="Pfam" id="PF00905"/>
    </source>
</evidence>
<dbReference type="Gene3D" id="3.40.710.10">
    <property type="entry name" value="DD-peptidase/beta-lactamase superfamily"/>
    <property type="match status" value="1"/>
</dbReference>
<keyword evidence="2" id="KW-0472">Membrane</keyword>
<dbReference type="PANTHER" id="PTHR30627:SF24">
    <property type="entry name" value="PENICILLIN-BINDING PROTEIN 4B"/>
    <property type="match status" value="1"/>
</dbReference>
<keyword evidence="2" id="KW-0812">Transmembrane</keyword>
<evidence type="ECO:0000313" key="6">
    <source>
        <dbReference type="Proteomes" id="UP000286931"/>
    </source>
</evidence>
<dbReference type="GO" id="GO:0005886">
    <property type="term" value="C:plasma membrane"/>
    <property type="evidence" value="ECO:0007669"/>
    <property type="project" value="TreeGrafter"/>
</dbReference>
<feature type="compositionally biased region" description="Low complexity" evidence="1">
    <location>
        <begin position="8"/>
        <end position="19"/>
    </location>
</feature>
<dbReference type="GO" id="GO:0008658">
    <property type="term" value="F:penicillin binding"/>
    <property type="evidence" value="ECO:0007669"/>
    <property type="project" value="InterPro"/>
</dbReference>
<feature type="domain" description="Penicillin-binding protein transpeptidase" evidence="3">
    <location>
        <begin position="289"/>
        <end position="555"/>
    </location>
</feature>
<evidence type="ECO:0000313" key="5">
    <source>
        <dbReference type="EMBL" id="GCE02626.1"/>
    </source>
</evidence>
<proteinExistence type="predicted"/>
<dbReference type="FunFam" id="3.40.710.10:FF:000061">
    <property type="entry name" value="Penicillin-binding protein A"/>
    <property type="match status" value="1"/>
</dbReference>
<protein>
    <submittedName>
        <fullName evidence="5">Penicillin-binding protein</fullName>
    </submittedName>
</protein>
<dbReference type="Pfam" id="PF00905">
    <property type="entry name" value="Transpeptidase"/>
    <property type="match status" value="1"/>
</dbReference>
<dbReference type="Proteomes" id="UP000286931">
    <property type="component" value="Unassembled WGS sequence"/>
</dbReference>
<dbReference type="AlphaFoldDB" id="A0A401Z734"/>
<dbReference type="InterPro" id="IPR001460">
    <property type="entry name" value="PCN-bd_Tpept"/>
</dbReference>
<dbReference type="PANTHER" id="PTHR30627">
    <property type="entry name" value="PEPTIDOGLYCAN D,D-TRANSPEPTIDASE"/>
    <property type="match status" value="1"/>
</dbReference>
<dbReference type="InterPro" id="IPR050515">
    <property type="entry name" value="Beta-lactam/transpept"/>
</dbReference>
<comment type="caution">
    <text evidence="5">The sequence shown here is derived from an EMBL/GenBank/DDBJ whole genome shotgun (WGS) entry which is preliminary data.</text>
</comment>
<evidence type="ECO:0000256" key="1">
    <source>
        <dbReference type="SAM" id="MobiDB-lite"/>
    </source>
</evidence>
<dbReference type="InterPro" id="IPR007887">
    <property type="entry name" value="MecA_N"/>
</dbReference>
<keyword evidence="2" id="KW-1133">Transmembrane helix</keyword>
<gene>
    <name evidence="5" type="ORF">EHYA_10403</name>
</gene>
<dbReference type="GO" id="GO:0071972">
    <property type="term" value="F:peptidoglycan L,D-transpeptidase activity"/>
    <property type="evidence" value="ECO:0007669"/>
    <property type="project" value="TreeGrafter"/>
</dbReference>
<dbReference type="GO" id="GO:0046677">
    <property type="term" value="P:response to antibiotic"/>
    <property type="evidence" value="ECO:0007669"/>
    <property type="project" value="InterPro"/>
</dbReference>
<dbReference type="InterPro" id="IPR012338">
    <property type="entry name" value="Beta-lactam/transpept-like"/>
</dbReference>
<keyword evidence="6" id="KW-1185">Reference proteome</keyword>
<feature type="domain" description="NTF2-like N-terminal transpeptidase" evidence="4">
    <location>
        <begin position="75"/>
        <end position="181"/>
    </location>
</feature>